<evidence type="ECO:0000256" key="5">
    <source>
        <dbReference type="ARBA" id="ARBA00023069"/>
    </source>
</evidence>
<dbReference type="SMART" id="SM00175">
    <property type="entry name" value="RAB"/>
    <property type="match status" value="1"/>
</dbReference>
<evidence type="ECO:0000313" key="10">
    <source>
        <dbReference type="Proteomes" id="UP000075714"/>
    </source>
</evidence>
<comment type="caution">
    <text evidence="9">The sequence shown here is derived from an EMBL/GenBank/DDBJ whole genome shotgun (WGS) entry which is preliminary data.</text>
</comment>
<dbReference type="GO" id="GO:0003924">
    <property type="term" value="F:GTPase activity"/>
    <property type="evidence" value="ECO:0007669"/>
    <property type="project" value="InterPro"/>
</dbReference>
<dbReference type="GO" id="GO:0030990">
    <property type="term" value="C:intraciliary transport particle"/>
    <property type="evidence" value="ECO:0007669"/>
    <property type="project" value="UniProtKB-ARBA"/>
</dbReference>
<dbReference type="NCBIfam" id="TIGR00231">
    <property type="entry name" value="small_GTP"/>
    <property type="match status" value="1"/>
</dbReference>
<evidence type="ECO:0000256" key="6">
    <source>
        <dbReference type="ARBA" id="ARBA00023134"/>
    </source>
</evidence>
<dbReference type="Pfam" id="PF00071">
    <property type="entry name" value="Ras"/>
    <property type="match status" value="1"/>
</dbReference>
<evidence type="ECO:0000256" key="4">
    <source>
        <dbReference type="ARBA" id="ARBA00022846"/>
    </source>
</evidence>
<evidence type="ECO:0000313" key="9">
    <source>
        <dbReference type="EMBL" id="KXZ55047.1"/>
    </source>
</evidence>
<dbReference type="GO" id="GO:0005525">
    <property type="term" value="F:GTP binding"/>
    <property type="evidence" value="ECO:0007669"/>
    <property type="project" value="UniProtKB-KW"/>
</dbReference>
<evidence type="ECO:0000256" key="1">
    <source>
        <dbReference type="ARBA" id="ARBA00004230"/>
    </source>
</evidence>
<dbReference type="PANTHER" id="PTHR47978">
    <property type="match status" value="1"/>
</dbReference>
<keyword evidence="10" id="KW-1185">Reference proteome</keyword>
<dbReference type="InterPro" id="IPR027417">
    <property type="entry name" value="P-loop_NTPase"/>
</dbReference>
<protein>
    <submittedName>
        <fullName evidence="9">FAP156 protein</fullName>
    </submittedName>
</protein>
<dbReference type="InterPro" id="IPR001806">
    <property type="entry name" value="Small_GTPase"/>
</dbReference>
<evidence type="ECO:0000256" key="3">
    <source>
        <dbReference type="ARBA" id="ARBA00022741"/>
    </source>
</evidence>
<dbReference type="AlphaFoldDB" id="A0A150GYR4"/>
<evidence type="ECO:0000256" key="7">
    <source>
        <dbReference type="ARBA" id="ARBA00023273"/>
    </source>
</evidence>
<dbReference type="PROSITE" id="PS51419">
    <property type="entry name" value="RAB"/>
    <property type="match status" value="1"/>
</dbReference>
<dbReference type="FunFam" id="3.40.50.300:FF:001684">
    <property type="entry name" value="Intraflagellar transport 27 homolog (Chlamydomonas)"/>
    <property type="match status" value="1"/>
</dbReference>
<reference evidence="10" key="1">
    <citation type="journal article" date="2016" name="Nat. Commun.">
        <title>The Gonium pectorale genome demonstrates co-option of cell cycle regulation during the evolution of multicellularity.</title>
        <authorList>
            <person name="Hanschen E.R."/>
            <person name="Marriage T.N."/>
            <person name="Ferris P.J."/>
            <person name="Hamaji T."/>
            <person name="Toyoda A."/>
            <person name="Fujiyama A."/>
            <person name="Neme R."/>
            <person name="Noguchi H."/>
            <person name="Minakuchi Y."/>
            <person name="Suzuki M."/>
            <person name="Kawai-Toyooka H."/>
            <person name="Smith D.R."/>
            <person name="Sparks H."/>
            <person name="Anderson J."/>
            <person name="Bakaric R."/>
            <person name="Luria V."/>
            <person name="Karger A."/>
            <person name="Kirschner M.W."/>
            <person name="Durand P.M."/>
            <person name="Michod R.E."/>
            <person name="Nozaki H."/>
            <person name="Olson B.J."/>
        </authorList>
    </citation>
    <scope>NUCLEOTIDE SEQUENCE [LARGE SCALE GENOMIC DNA]</scope>
    <source>
        <strain evidence="10">NIES-2863</strain>
    </source>
</reference>
<keyword evidence="5" id="KW-0969">Cilium</keyword>
<accession>A0A150GYR4</accession>
<name>A0A150GYR4_GONPE</name>
<keyword evidence="3" id="KW-0547">Nucleotide-binding</keyword>
<dbReference type="EMBL" id="LSYV01000004">
    <property type="protein sequence ID" value="KXZ55047.1"/>
    <property type="molecule type" value="Genomic_DNA"/>
</dbReference>
<dbReference type="STRING" id="33097.A0A150GYR4"/>
<dbReference type="Gene3D" id="3.40.50.300">
    <property type="entry name" value="P-loop containing nucleotide triphosphate hydrolases"/>
    <property type="match status" value="1"/>
</dbReference>
<dbReference type="OrthoDB" id="265044at2759"/>
<comment type="function">
    <text evidence="8">Protein transport. Probably involved in vesicular traffic.</text>
</comment>
<evidence type="ECO:0000256" key="8">
    <source>
        <dbReference type="ARBA" id="ARBA00025673"/>
    </source>
</evidence>
<dbReference type="PRINTS" id="PR00449">
    <property type="entry name" value="RASTRNSFRMNG"/>
</dbReference>
<dbReference type="SMART" id="SM00174">
    <property type="entry name" value="RHO"/>
    <property type="match status" value="1"/>
</dbReference>
<keyword evidence="6" id="KW-0342">GTP-binding</keyword>
<comment type="subcellular location">
    <subcellularLocation>
        <location evidence="1">Cell projection</location>
        <location evidence="1">Cilium</location>
        <location evidence="1">Flagellum</location>
    </subcellularLocation>
</comment>
<dbReference type="Proteomes" id="UP000075714">
    <property type="component" value="Unassembled WGS sequence"/>
</dbReference>
<organism evidence="9 10">
    <name type="scientific">Gonium pectorale</name>
    <name type="common">Green alga</name>
    <dbReference type="NCBI Taxonomy" id="33097"/>
    <lineage>
        <taxon>Eukaryota</taxon>
        <taxon>Viridiplantae</taxon>
        <taxon>Chlorophyta</taxon>
        <taxon>core chlorophytes</taxon>
        <taxon>Chlorophyceae</taxon>
        <taxon>CS clade</taxon>
        <taxon>Chlamydomonadales</taxon>
        <taxon>Volvocaceae</taxon>
        <taxon>Gonium</taxon>
    </lineage>
</organism>
<dbReference type="GO" id="GO:0031514">
    <property type="term" value="C:motile cilium"/>
    <property type="evidence" value="ECO:0007669"/>
    <property type="project" value="UniProtKB-SubCell"/>
</dbReference>
<dbReference type="InterPro" id="IPR005225">
    <property type="entry name" value="Small_GTP-bd"/>
</dbReference>
<sequence length="206" mass="22760">MVSKVVKPIDITATLRCKVAVVGDAAIGKSALVSMFTSKGSKFPKAYTMTSGVEVVVAPVQIPDTTVNVELYLLDTAGSELYKDQISQYWNGVYYAILVFDVSAMETFEACKAWWELLKSARPDRERPLRAVLVANKVDLPPQRHQVRLDMAQEWAANNGLDFFDVSAAPPGKDIEAPFVSIATTFYKNYEDKVATFQAACQNYSS</sequence>
<comment type="similarity">
    <text evidence="2">Belongs to the small GTPase superfamily. Rab family.</text>
</comment>
<evidence type="ECO:0000256" key="2">
    <source>
        <dbReference type="ARBA" id="ARBA00006270"/>
    </source>
</evidence>
<proteinExistence type="inferred from homology"/>
<keyword evidence="4" id="KW-0282">Flagellum</keyword>
<gene>
    <name evidence="9" type="ORF">GPECTOR_3g206</name>
</gene>
<keyword evidence="7" id="KW-0966">Cell projection</keyword>
<dbReference type="SUPFAM" id="SSF52540">
    <property type="entry name" value="P-loop containing nucleoside triphosphate hydrolases"/>
    <property type="match status" value="1"/>
</dbReference>
<dbReference type="SMART" id="SM00173">
    <property type="entry name" value="RAS"/>
    <property type="match status" value="1"/>
</dbReference>